<gene>
    <name evidence="1" type="ORF">P5F74_01240</name>
</gene>
<organism evidence="1 2">
    <name type="scientific">Shouchella miscanthi</name>
    <dbReference type="NCBI Taxonomy" id="2598861"/>
    <lineage>
        <taxon>Bacteria</taxon>
        <taxon>Bacillati</taxon>
        <taxon>Bacillota</taxon>
        <taxon>Bacilli</taxon>
        <taxon>Bacillales</taxon>
        <taxon>Bacillaceae</taxon>
        <taxon>Shouchella</taxon>
    </lineage>
</organism>
<protein>
    <submittedName>
        <fullName evidence="1">Uncharacterized protein</fullName>
    </submittedName>
</protein>
<evidence type="ECO:0000313" key="2">
    <source>
        <dbReference type="Proteomes" id="UP001341820"/>
    </source>
</evidence>
<sequence>MYHPYYQHPYTYQPYSRSFPAVDTATFTQSVGKVEFLLQQSQLLMKHLENQHFSYQLMDAAQKSNQQAVDHLIQSIPGLTVLPQTHYSPTGVVFQVQSPDVSNEVNCCHLSIVLKWA</sequence>
<proteinExistence type="predicted"/>
<accession>A0ABU6NFC4</accession>
<dbReference type="RefSeq" id="WP_328236005.1">
    <property type="nucleotide sequence ID" value="NZ_JAROAS010000001.1"/>
</dbReference>
<dbReference type="EMBL" id="JAROAS010000001">
    <property type="protein sequence ID" value="MED4126755.1"/>
    <property type="molecule type" value="Genomic_DNA"/>
</dbReference>
<reference evidence="1 2" key="1">
    <citation type="submission" date="2023-03" db="EMBL/GenBank/DDBJ databases">
        <title>Bacillus Genome Sequencing.</title>
        <authorList>
            <person name="Dunlap C."/>
        </authorList>
    </citation>
    <scope>NUCLEOTIDE SEQUENCE [LARGE SCALE GENOMIC DNA]</scope>
    <source>
        <strain evidence="1 2">B-4107</strain>
    </source>
</reference>
<keyword evidence="2" id="KW-1185">Reference proteome</keyword>
<dbReference type="Proteomes" id="UP001341820">
    <property type="component" value="Unassembled WGS sequence"/>
</dbReference>
<comment type="caution">
    <text evidence="1">The sequence shown here is derived from an EMBL/GenBank/DDBJ whole genome shotgun (WGS) entry which is preliminary data.</text>
</comment>
<name>A0ABU6NFC4_9BACI</name>
<dbReference type="InterPro" id="IPR058870">
    <property type="entry name" value="YuzC"/>
</dbReference>
<evidence type="ECO:0000313" key="1">
    <source>
        <dbReference type="EMBL" id="MED4126755.1"/>
    </source>
</evidence>
<dbReference type="Pfam" id="PF26344">
    <property type="entry name" value="YuzC"/>
    <property type="match status" value="1"/>
</dbReference>